<dbReference type="BioCyc" id="CNIT1237085:G1324-1997-MONOMER"/>
<protein>
    <recommendedName>
        <fullName evidence="3">Transcription initiation factor IIB</fullName>
    </recommendedName>
</protein>
<dbReference type="Proteomes" id="UP000008037">
    <property type="component" value="Chromosome"/>
</dbReference>
<sequence>MLVYDGGDVVCTACGAVDDEQRTGLQDEEGCYPSYHPHVHGAVMNNIWSITRSGNGTALLTRGEKEKLGLKTGAYRHTLRSSEEKVVKIIDRVCDRNNLALPESLVKEAVYWATKVTNELASKRKEDQVRIKVSPAEISIFSIRKACKTSGISCSTQKLVEAHRKIGYSNIEDKKILRNLRRISFVTGIKYETLAPRDYVFNLTNCLISDEGTRSRLANIANPLDYIERRIYSRSLEILADVRGEGRNNVMVAAAAICVADRIEGGVLGSSIIAKTLHLDKYKVSLAIERILNQMREGGKVVKFRVNPAAEYRSQVFGEFARFGQRWRPDEGESRGDTSI</sequence>
<dbReference type="GeneID" id="13795862"/>
<dbReference type="STRING" id="1237085.Ngar_c19990"/>
<name>K0IC53_NITGG</name>
<dbReference type="KEGG" id="nga:Ngar_c19990"/>
<dbReference type="EMBL" id="CP002408">
    <property type="protein sequence ID" value="AFU58931.1"/>
    <property type="molecule type" value="Genomic_DNA"/>
</dbReference>
<evidence type="ECO:0000313" key="2">
    <source>
        <dbReference type="Proteomes" id="UP000008037"/>
    </source>
</evidence>
<proteinExistence type="predicted"/>
<reference evidence="1 2" key="1">
    <citation type="journal article" date="2012" name="Environ. Microbiol.">
        <title>The genome of the ammonia-oxidizing Candidatus Nitrososphaera gargensis: insights into metabolic versatility and environmental adaptations.</title>
        <authorList>
            <person name="Spang A."/>
            <person name="Poehlein A."/>
            <person name="Offre P."/>
            <person name="Zumbragel S."/>
            <person name="Haider S."/>
            <person name="Rychlik N."/>
            <person name="Nowka B."/>
            <person name="Schmeisser C."/>
            <person name="Lebedeva E.V."/>
            <person name="Rattei T."/>
            <person name="Bohm C."/>
            <person name="Schmid M."/>
            <person name="Galushko A."/>
            <person name="Hatzenpichler R."/>
            <person name="Weinmaier T."/>
            <person name="Daniel R."/>
            <person name="Schleper C."/>
            <person name="Spieck E."/>
            <person name="Streit W."/>
            <person name="Wagner M."/>
        </authorList>
    </citation>
    <scope>NUCLEOTIDE SEQUENCE [LARGE SCALE GENOMIC DNA]</scope>
    <source>
        <strain evidence="2">Ga9.2</strain>
    </source>
</reference>
<dbReference type="InParanoid" id="K0IC53"/>
<organism evidence="1 2">
    <name type="scientific">Nitrososphaera gargensis (strain Ga9.2)</name>
    <dbReference type="NCBI Taxonomy" id="1237085"/>
    <lineage>
        <taxon>Archaea</taxon>
        <taxon>Nitrososphaerota</taxon>
        <taxon>Nitrososphaeria</taxon>
        <taxon>Nitrososphaerales</taxon>
        <taxon>Nitrososphaeraceae</taxon>
        <taxon>Nitrososphaera</taxon>
    </lineage>
</organism>
<evidence type="ECO:0008006" key="3">
    <source>
        <dbReference type="Google" id="ProtNLM"/>
    </source>
</evidence>
<evidence type="ECO:0000313" key="1">
    <source>
        <dbReference type="EMBL" id="AFU58931.1"/>
    </source>
</evidence>
<dbReference type="OrthoDB" id="374308at2157"/>
<dbReference type="HOGENOM" id="CLU_955170_0_0_2"/>
<accession>K0IC53</accession>
<gene>
    <name evidence="1" type="ordered locus">Ngar_c19990</name>
</gene>
<dbReference type="Gene3D" id="1.10.472.170">
    <property type="match status" value="1"/>
</dbReference>
<keyword evidence="2" id="KW-1185">Reference proteome</keyword>
<dbReference type="AlphaFoldDB" id="K0IC53"/>
<dbReference type="RefSeq" id="WP_015019466.1">
    <property type="nucleotide sequence ID" value="NC_018719.1"/>
</dbReference>